<keyword evidence="2" id="KW-0813">Transport</keyword>
<feature type="transmembrane region" description="Helical" evidence="7">
    <location>
        <begin position="67"/>
        <end position="85"/>
    </location>
</feature>
<evidence type="ECO:0000256" key="3">
    <source>
        <dbReference type="ARBA" id="ARBA00022475"/>
    </source>
</evidence>
<feature type="transmembrane region" description="Helical" evidence="7">
    <location>
        <begin position="217"/>
        <end position="237"/>
    </location>
</feature>
<evidence type="ECO:0000256" key="4">
    <source>
        <dbReference type="ARBA" id="ARBA00022692"/>
    </source>
</evidence>
<feature type="transmembrane region" description="Helical" evidence="7">
    <location>
        <begin position="35"/>
        <end position="55"/>
    </location>
</feature>
<keyword evidence="6 7" id="KW-0472">Membrane</keyword>
<evidence type="ECO:0000256" key="7">
    <source>
        <dbReference type="SAM" id="Phobius"/>
    </source>
</evidence>
<keyword evidence="5 7" id="KW-1133">Transmembrane helix</keyword>
<dbReference type="EMBL" id="BPUS01000019">
    <property type="protein sequence ID" value="GJH28985.1"/>
    <property type="molecule type" value="Genomic_DNA"/>
</dbReference>
<dbReference type="PANTHER" id="PTHR36838:SF1">
    <property type="entry name" value="SLR1864 PROTEIN"/>
    <property type="match status" value="1"/>
</dbReference>
<dbReference type="Proteomes" id="UP001055111">
    <property type="component" value="Unassembled WGS sequence"/>
</dbReference>
<evidence type="ECO:0000313" key="8">
    <source>
        <dbReference type="EMBL" id="GJH28985.1"/>
    </source>
</evidence>
<reference evidence="8" key="1">
    <citation type="submission" date="2022-09" db="EMBL/GenBank/DDBJ databases">
        <title>Isolation and characterization of 3-chlorobenzoate degrading bacteria from soils in Shizuoka.</title>
        <authorList>
            <person name="Ifat A."/>
            <person name="Ogawa N."/>
            <person name="Kimbara K."/>
            <person name="Moriuchi R."/>
            <person name="Dohra H."/>
            <person name="Shintani M."/>
        </authorList>
    </citation>
    <scope>NUCLEOTIDE SEQUENCE</scope>
    <source>
        <strain evidence="8">19CS4-2</strain>
    </source>
</reference>
<name>A0AA37IMC2_9BURK</name>
<dbReference type="RefSeq" id="WP_238216065.1">
    <property type="nucleotide sequence ID" value="NZ_BPUS01000019.1"/>
</dbReference>
<comment type="caution">
    <text evidence="8">The sequence shown here is derived from an EMBL/GenBank/DDBJ whole genome shotgun (WGS) entry which is preliminary data.</text>
</comment>
<evidence type="ECO:0000256" key="6">
    <source>
        <dbReference type="ARBA" id="ARBA00023136"/>
    </source>
</evidence>
<evidence type="ECO:0000256" key="5">
    <source>
        <dbReference type="ARBA" id="ARBA00022989"/>
    </source>
</evidence>
<evidence type="ECO:0000256" key="1">
    <source>
        <dbReference type="ARBA" id="ARBA00004141"/>
    </source>
</evidence>
<organism evidence="8 9">
    <name type="scientific">Caballeronia novacaledonica</name>
    <dbReference type="NCBI Taxonomy" id="1544861"/>
    <lineage>
        <taxon>Bacteria</taxon>
        <taxon>Pseudomonadati</taxon>
        <taxon>Pseudomonadota</taxon>
        <taxon>Betaproteobacteria</taxon>
        <taxon>Burkholderiales</taxon>
        <taxon>Burkholderiaceae</taxon>
        <taxon>Caballeronia</taxon>
    </lineage>
</organism>
<sequence length="333" mass="35120">MFSVLALALAPTFFVMALGYGAGKSGHIDNSNVRNLNIIVMSYCLPASLFVATATTRWSELLSQWPILLSLSITMMGVYVTWYAYQRWARHQTSTEAALQALAVGQPNYAAAAFPVISALFGVEHLSTVAIGIAVGSLLPSPLTLALLELDGPVQTENRTQLPPSVRVINSTRCKAAARHLFAAVWHAVTKPIVLAPVFGTLFSLSGLQLPNVASASLRQIGVAAGGMGLLVTGIVLSKTHFRLTFNTSLGVCVSNIVQALVAFAICRAVNASPEITKLTVIMAALPSGFFGILFGNSYGRVSSEANSTIIASTLLSSVTLAVSIAWVYSYGG</sequence>
<evidence type="ECO:0000256" key="2">
    <source>
        <dbReference type="ARBA" id="ARBA00022448"/>
    </source>
</evidence>
<feature type="transmembrane region" description="Helical" evidence="7">
    <location>
        <begin position="181"/>
        <end position="205"/>
    </location>
</feature>
<dbReference type="InterPro" id="IPR004776">
    <property type="entry name" value="Mem_transp_PIN-like"/>
</dbReference>
<keyword evidence="3" id="KW-1003">Cell membrane</keyword>
<dbReference type="Pfam" id="PF03547">
    <property type="entry name" value="Mem_trans"/>
    <property type="match status" value="1"/>
</dbReference>
<gene>
    <name evidence="8" type="ORF">CBA19CS42_30735</name>
</gene>
<protein>
    <submittedName>
        <fullName evidence="8">AEC family transporter</fullName>
    </submittedName>
</protein>
<accession>A0AA37IMC2</accession>
<keyword evidence="4 7" id="KW-0812">Transmembrane</keyword>
<dbReference type="GO" id="GO:0055085">
    <property type="term" value="P:transmembrane transport"/>
    <property type="evidence" value="ECO:0007669"/>
    <property type="project" value="InterPro"/>
</dbReference>
<feature type="transmembrane region" description="Helical" evidence="7">
    <location>
        <begin position="278"/>
        <end position="297"/>
    </location>
</feature>
<dbReference type="GO" id="GO:0016020">
    <property type="term" value="C:membrane"/>
    <property type="evidence" value="ECO:0007669"/>
    <property type="project" value="UniProtKB-SubCell"/>
</dbReference>
<dbReference type="PANTHER" id="PTHR36838">
    <property type="entry name" value="AUXIN EFFLUX CARRIER FAMILY PROTEIN"/>
    <property type="match status" value="1"/>
</dbReference>
<proteinExistence type="predicted"/>
<evidence type="ECO:0000313" key="9">
    <source>
        <dbReference type="Proteomes" id="UP001055111"/>
    </source>
</evidence>
<feature type="transmembrane region" description="Helical" evidence="7">
    <location>
        <begin position="309"/>
        <end position="329"/>
    </location>
</feature>
<feature type="transmembrane region" description="Helical" evidence="7">
    <location>
        <begin position="244"/>
        <end position="266"/>
    </location>
</feature>
<dbReference type="AlphaFoldDB" id="A0AA37IMC2"/>
<comment type="subcellular location">
    <subcellularLocation>
        <location evidence="1">Membrane</location>
        <topology evidence="1">Multi-pass membrane protein</topology>
    </subcellularLocation>
</comment>